<dbReference type="Pfam" id="PF25597">
    <property type="entry name" value="SH3_retrovirus"/>
    <property type="match status" value="1"/>
</dbReference>
<evidence type="ECO:0000259" key="3">
    <source>
        <dbReference type="Pfam" id="PF25597"/>
    </source>
</evidence>
<accession>A0A699GJU9</accession>
<dbReference type="Pfam" id="PF07727">
    <property type="entry name" value="RVT_2"/>
    <property type="match status" value="1"/>
</dbReference>
<dbReference type="EMBL" id="BKCJ010000092">
    <property type="protein sequence ID" value="GEU29697.1"/>
    <property type="molecule type" value="Genomic_DNA"/>
</dbReference>
<gene>
    <name evidence="4" type="ORF">Tci_001675</name>
</gene>
<dbReference type="PANTHER" id="PTHR34222:SF99">
    <property type="entry name" value="PROTEIN, PUTATIVE-RELATED"/>
    <property type="match status" value="1"/>
</dbReference>
<name>A0A699GJU9_TANCI</name>
<dbReference type="InterPro" id="IPR013103">
    <property type="entry name" value="RVT_2"/>
</dbReference>
<feature type="domain" description="Retroviral polymerase SH3-like" evidence="3">
    <location>
        <begin position="266"/>
        <end position="298"/>
    </location>
</feature>
<evidence type="ECO:0000259" key="2">
    <source>
        <dbReference type="Pfam" id="PF07727"/>
    </source>
</evidence>
<feature type="non-terminal residue" evidence="4">
    <location>
        <position position="476"/>
    </location>
</feature>
<feature type="domain" description="Reverse transcriptase Ty1/copia-type" evidence="2">
    <location>
        <begin position="366"/>
        <end position="472"/>
    </location>
</feature>
<protein>
    <submittedName>
        <fullName evidence="4">Ribonuclease H-like domain-containing protein</fullName>
    </submittedName>
</protein>
<dbReference type="AlphaFoldDB" id="A0A699GJU9"/>
<evidence type="ECO:0000313" key="4">
    <source>
        <dbReference type="EMBL" id="GEU29697.1"/>
    </source>
</evidence>
<evidence type="ECO:0000256" key="1">
    <source>
        <dbReference type="SAM" id="MobiDB-lite"/>
    </source>
</evidence>
<dbReference type="InterPro" id="IPR057670">
    <property type="entry name" value="SH3_retrovirus"/>
</dbReference>
<sequence length="476" mass="54322">MFGLYHKIHTLKQNSSCVDDYYHKLNALWKQFDAMIELPKCVCNASKSFKKHNQLMKLMQFLMGLDDSYMQIRSSILSREVLSDVRSSYATISSEESHKAASGSVFGSSLRNQASAFVSILPNRGNFQRGGQVSKGKNVSNNSVRSSSSSRFTDGQMATLISFIKDNKVGKSMQANMAGHESEKSSRIGNQCGGLHYFNVEGIDTNVCNSAHISCLTQHDWHCRLGHPADSVAKQTRELFPLSDHNSSKLGDLIHLDLWGPCKVTSSEGFRLYSLDRHQFIFSRDVKFFESMFPFKDSASKEVNTINVFQDLNHIKVFDIEYPEMPYDDERDEQVTTLEDNNNSEASKFSHWIDALDSEMDALIRNDTWEIVDLPKDRKAIGSKWIFMLKYKSSGEIDRYKTRLVAQGFSQKEWINYDETFSHVVKMVTVRCLLNVVVSNSWHVYQLDVNNAFLYGDLVETVYMKPPEGYFSSKDK</sequence>
<reference evidence="4" key="1">
    <citation type="journal article" date="2019" name="Sci. Rep.">
        <title>Draft genome of Tanacetum cinerariifolium, the natural source of mosquito coil.</title>
        <authorList>
            <person name="Yamashiro T."/>
            <person name="Shiraishi A."/>
            <person name="Satake H."/>
            <person name="Nakayama K."/>
        </authorList>
    </citation>
    <scope>NUCLEOTIDE SEQUENCE</scope>
</reference>
<dbReference type="PANTHER" id="PTHR34222">
    <property type="entry name" value="GAG_PRE-INTEGRS DOMAIN-CONTAINING PROTEIN"/>
    <property type="match status" value="1"/>
</dbReference>
<comment type="caution">
    <text evidence="4">The sequence shown here is derived from an EMBL/GenBank/DDBJ whole genome shotgun (WGS) entry which is preliminary data.</text>
</comment>
<feature type="region of interest" description="Disordered" evidence="1">
    <location>
        <begin position="129"/>
        <end position="151"/>
    </location>
</feature>
<organism evidence="4">
    <name type="scientific">Tanacetum cinerariifolium</name>
    <name type="common">Dalmatian daisy</name>
    <name type="synonym">Chrysanthemum cinerariifolium</name>
    <dbReference type="NCBI Taxonomy" id="118510"/>
    <lineage>
        <taxon>Eukaryota</taxon>
        <taxon>Viridiplantae</taxon>
        <taxon>Streptophyta</taxon>
        <taxon>Embryophyta</taxon>
        <taxon>Tracheophyta</taxon>
        <taxon>Spermatophyta</taxon>
        <taxon>Magnoliopsida</taxon>
        <taxon>eudicotyledons</taxon>
        <taxon>Gunneridae</taxon>
        <taxon>Pentapetalae</taxon>
        <taxon>asterids</taxon>
        <taxon>campanulids</taxon>
        <taxon>Asterales</taxon>
        <taxon>Asteraceae</taxon>
        <taxon>Asteroideae</taxon>
        <taxon>Anthemideae</taxon>
        <taxon>Anthemidinae</taxon>
        <taxon>Tanacetum</taxon>
    </lineage>
</organism>
<feature type="compositionally biased region" description="Low complexity" evidence="1">
    <location>
        <begin position="138"/>
        <end position="151"/>
    </location>
</feature>
<proteinExistence type="predicted"/>